<organism evidence="1">
    <name type="scientific">Bradyrhizobium quebecense</name>
    <dbReference type="NCBI Taxonomy" id="2748629"/>
    <lineage>
        <taxon>Bacteria</taxon>
        <taxon>Pseudomonadati</taxon>
        <taxon>Pseudomonadota</taxon>
        <taxon>Alphaproteobacteria</taxon>
        <taxon>Hyphomicrobiales</taxon>
        <taxon>Nitrobacteraceae</taxon>
        <taxon>Bradyrhizobium</taxon>
    </lineage>
</organism>
<accession>A0A974AHR2</accession>
<dbReference type="EMBL" id="JABWSX010000001">
    <property type="protein sequence ID" value="NVL10965.1"/>
    <property type="molecule type" value="Genomic_DNA"/>
</dbReference>
<gene>
    <name evidence="1" type="ORF">HU230_36025</name>
</gene>
<sequence length="91" mass="10222">MTMQETLSRYLTEREVDHIEFMQAEMQLKALGGKGIVDLVAMGFAPDRALEVAANFFTSIGKEGSNEKVLDHYSVGELRARFNAIVDEARR</sequence>
<protein>
    <submittedName>
        <fullName evidence="1">Uncharacterized protein</fullName>
    </submittedName>
</protein>
<evidence type="ECO:0000313" key="1">
    <source>
        <dbReference type="EMBL" id="NVL10965.1"/>
    </source>
</evidence>
<reference evidence="1" key="1">
    <citation type="submission" date="2020-06" db="EMBL/GenBank/DDBJ databases">
        <title>Whole Genome Sequence of Bradyrhizobium sp. Strain 66S1MB.</title>
        <authorList>
            <person name="Bromfield E."/>
            <person name="Cloutier S."/>
        </authorList>
    </citation>
    <scope>NUCLEOTIDE SEQUENCE</scope>
    <source>
        <strain evidence="1">66S1MB</strain>
    </source>
</reference>
<comment type="caution">
    <text evidence="1">The sequence shown here is derived from an EMBL/GenBank/DDBJ whole genome shotgun (WGS) entry which is preliminary data.</text>
</comment>
<name>A0A974AHR2_9BRAD</name>
<proteinExistence type="predicted"/>
<dbReference type="RefSeq" id="WP_176533995.1">
    <property type="nucleotide sequence ID" value="NZ_CP088022.1"/>
</dbReference>
<dbReference type="AlphaFoldDB" id="A0A974AHR2"/>